<name>A0ABU2LEW0_9ACTN</name>
<feature type="compositionally biased region" description="Basic and acidic residues" evidence="1">
    <location>
        <begin position="54"/>
        <end position="64"/>
    </location>
</feature>
<gene>
    <name evidence="2" type="ORF">RM780_24650</name>
</gene>
<reference evidence="3" key="1">
    <citation type="submission" date="2023-07" db="EMBL/GenBank/DDBJ databases">
        <title>30 novel species of actinomycetes from the DSMZ collection.</title>
        <authorList>
            <person name="Nouioui I."/>
        </authorList>
    </citation>
    <scope>NUCLEOTIDE SEQUENCE [LARGE SCALE GENOMIC DNA]</scope>
    <source>
        <strain evidence="3">DSM 44917</strain>
    </source>
</reference>
<sequence>MVGLEGRTAEVTRRPERRLRQMRTAREAGGIEMDGDTIDLRRLDARTAARYTEVAERDRAHPEEPAPVTEPGEEARWLVDQLPGEGAGFGSVRRGWSRRGGMLVRGRFLRMTATDTFQDHGPVPETVLRVHPADGTPPVDAPGG</sequence>
<evidence type="ECO:0000313" key="2">
    <source>
        <dbReference type="EMBL" id="MDT0310120.1"/>
    </source>
</evidence>
<proteinExistence type="predicted"/>
<keyword evidence="3" id="KW-1185">Reference proteome</keyword>
<dbReference type="Proteomes" id="UP001183388">
    <property type="component" value="Unassembled WGS sequence"/>
</dbReference>
<feature type="region of interest" description="Disordered" evidence="1">
    <location>
        <begin position="54"/>
        <end position="74"/>
    </location>
</feature>
<organism evidence="2 3">
    <name type="scientific">Streptomyces boetiae</name>
    <dbReference type="NCBI Taxonomy" id="3075541"/>
    <lineage>
        <taxon>Bacteria</taxon>
        <taxon>Bacillati</taxon>
        <taxon>Actinomycetota</taxon>
        <taxon>Actinomycetes</taxon>
        <taxon>Kitasatosporales</taxon>
        <taxon>Streptomycetaceae</taxon>
        <taxon>Streptomyces</taxon>
    </lineage>
</organism>
<evidence type="ECO:0000313" key="3">
    <source>
        <dbReference type="Proteomes" id="UP001183388"/>
    </source>
</evidence>
<evidence type="ECO:0000256" key="1">
    <source>
        <dbReference type="SAM" id="MobiDB-lite"/>
    </source>
</evidence>
<protein>
    <submittedName>
        <fullName evidence="2">Uncharacterized protein</fullName>
    </submittedName>
</protein>
<accession>A0ABU2LEW0</accession>
<dbReference type="RefSeq" id="WP_311633092.1">
    <property type="nucleotide sequence ID" value="NZ_JAVREN010000056.1"/>
</dbReference>
<comment type="caution">
    <text evidence="2">The sequence shown here is derived from an EMBL/GenBank/DDBJ whole genome shotgun (WGS) entry which is preliminary data.</text>
</comment>
<dbReference type="EMBL" id="JAVREN010000056">
    <property type="protein sequence ID" value="MDT0310120.1"/>
    <property type="molecule type" value="Genomic_DNA"/>
</dbReference>